<dbReference type="Gene3D" id="3.40.50.150">
    <property type="entry name" value="Vaccinia Virus protein VP39"/>
    <property type="match status" value="1"/>
</dbReference>
<evidence type="ECO:0000313" key="2">
    <source>
        <dbReference type="Proteomes" id="UP001597362"/>
    </source>
</evidence>
<dbReference type="PANTHER" id="PTHR38451:SF1">
    <property type="entry name" value="TRNA (ADENINE(22)-N(1))-METHYLTRANSFERASE"/>
    <property type="match status" value="1"/>
</dbReference>
<dbReference type="SUPFAM" id="SSF53335">
    <property type="entry name" value="S-adenosyl-L-methionine-dependent methyltransferases"/>
    <property type="match status" value="1"/>
</dbReference>
<organism evidence="1 2">
    <name type="scientific">Paenibacillus yanchengensis</name>
    <dbReference type="NCBI Taxonomy" id="2035833"/>
    <lineage>
        <taxon>Bacteria</taxon>
        <taxon>Bacillati</taxon>
        <taxon>Bacillota</taxon>
        <taxon>Bacilli</taxon>
        <taxon>Bacillales</taxon>
        <taxon>Paenibacillaceae</taxon>
        <taxon>Paenibacillus</taxon>
    </lineage>
</organism>
<dbReference type="Gene3D" id="1.10.287.1890">
    <property type="match status" value="1"/>
</dbReference>
<evidence type="ECO:0000313" key="1">
    <source>
        <dbReference type="EMBL" id="MFD2116107.1"/>
    </source>
</evidence>
<dbReference type="RefSeq" id="WP_377771936.1">
    <property type="nucleotide sequence ID" value="NZ_JBHUHO010000029.1"/>
</dbReference>
<dbReference type="Pfam" id="PF04816">
    <property type="entry name" value="TrmK"/>
    <property type="match status" value="1"/>
</dbReference>
<protein>
    <submittedName>
        <fullName evidence="1">tRNA (Adenine(22)-N(1))-methyltransferase</fullName>
    </submittedName>
</protein>
<accession>A0ABW4YK58</accession>
<sequence length="261" mass="29773">MIKLSKRLQKIANIIHPNVVVADIGSDHAMLPTYLLQSGKSQQVIAGELNQGPYYAAKKQAASAGLTDKLLVRHGDGLNVIESGEVHTVAISGMGGNLITEILQEGFDKGKLNGVKQLVLQPNVTEYAIRDWLDRHKWFLVEEYILEEDGKVYEILHATVEHPEQLTYEEYRLQLYNSSFLNSSLSATELEPILFKMGPYLIREAAPLLLEKWQQEIEKLNWICSQMTTSEQLEAQHKRKVFVQEKERLEEVLRCLSMDKR</sequence>
<dbReference type="Proteomes" id="UP001597362">
    <property type="component" value="Unassembled WGS sequence"/>
</dbReference>
<name>A0ABW4YK58_9BACL</name>
<gene>
    <name evidence="1" type="ORF">ACFSJH_10265</name>
</gene>
<dbReference type="InterPro" id="IPR029063">
    <property type="entry name" value="SAM-dependent_MTases_sf"/>
</dbReference>
<dbReference type="InterPro" id="IPR006901">
    <property type="entry name" value="TrmK"/>
</dbReference>
<proteinExistence type="predicted"/>
<dbReference type="PANTHER" id="PTHR38451">
    <property type="entry name" value="TRNA (ADENINE(22)-N(1))-METHYLTRANSFERASE"/>
    <property type="match status" value="1"/>
</dbReference>
<dbReference type="PIRSF" id="PIRSF018637">
    <property type="entry name" value="TrmK"/>
    <property type="match status" value="1"/>
</dbReference>
<reference evidence="2" key="1">
    <citation type="journal article" date="2019" name="Int. J. Syst. Evol. Microbiol.">
        <title>The Global Catalogue of Microorganisms (GCM) 10K type strain sequencing project: providing services to taxonomists for standard genome sequencing and annotation.</title>
        <authorList>
            <consortium name="The Broad Institute Genomics Platform"/>
            <consortium name="The Broad Institute Genome Sequencing Center for Infectious Disease"/>
            <person name="Wu L."/>
            <person name="Ma J."/>
        </authorList>
    </citation>
    <scope>NUCLEOTIDE SEQUENCE [LARGE SCALE GENOMIC DNA]</scope>
    <source>
        <strain evidence="2">GH52</strain>
    </source>
</reference>
<keyword evidence="2" id="KW-1185">Reference proteome</keyword>
<dbReference type="EMBL" id="JBHUHO010000029">
    <property type="protein sequence ID" value="MFD2116107.1"/>
    <property type="molecule type" value="Genomic_DNA"/>
</dbReference>
<comment type="caution">
    <text evidence="1">The sequence shown here is derived from an EMBL/GenBank/DDBJ whole genome shotgun (WGS) entry which is preliminary data.</text>
</comment>